<evidence type="ECO:0000313" key="2">
    <source>
        <dbReference type="Proteomes" id="UP000826195"/>
    </source>
</evidence>
<keyword evidence="2" id="KW-1185">Reference proteome</keyword>
<dbReference type="EMBL" id="JAHXZJ010000001">
    <property type="protein sequence ID" value="KAH0568044.1"/>
    <property type="molecule type" value="Genomic_DNA"/>
</dbReference>
<protein>
    <submittedName>
        <fullName evidence="1">Uncharacterized protein</fullName>
    </submittedName>
</protein>
<dbReference type="Proteomes" id="UP000826195">
    <property type="component" value="Unassembled WGS sequence"/>
</dbReference>
<organism evidence="1 2">
    <name type="scientific">Cotesia glomerata</name>
    <name type="common">Lepidopteran parasitic wasp</name>
    <name type="synonym">Apanteles glomeratus</name>
    <dbReference type="NCBI Taxonomy" id="32391"/>
    <lineage>
        <taxon>Eukaryota</taxon>
        <taxon>Metazoa</taxon>
        <taxon>Ecdysozoa</taxon>
        <taxon>Arthropoda</taxon>
        <taxon>Hexapoda</taxon>
        <taxon>Insecta</taxon>
        <taxon>Pterygota</taxon>
        <taxon>Neoptera</taxon>
        <taxon>Endopterygota</taxon>
        <taxon>Hymenoptera</taxon>
        <taxon>Apocrita</taxon>
        <taxon>Ichneumonoidea</taxon>
        <taxon>Braconidae</taxon>
        <taxon>Microgastrinae</taxon>
        <taxon>Cotesia</taxon>
    </lineage>
</organism>
<reference evidence="1 2" key="1">
    <citation type="journal article" date="2021" name="J. Hered.">
        <title>A chromosome-level genome assembly of the parasitoid wasp, Cotesia glomerata (Hymenoptera: Braconidae).</title>
        <authorList>
            <person name="Pinto B.J."/>
            <person name="Weis J.J."/>
            <person name="Gamble T."/>
            <person name="Ode P.J."/>
            <person name="Paul R."/>
            <person name="Zaspel J.M."/>
        </authorList>
    </citation>
    <scope>NUCLEOTIDE SEQUENCE [LARGE SCALE GENOMIC DNA]</scope>
    <source>
        <strain evidence="1">CgM1</strain>
    </source>
</reference>
<sequence length="110" mass="12811">MYMQFSLDYRCIIQLINCLECSYGISDVLEPRGKTEWHSKQFSSTTPYLCLSPFHFSREFSRASGELSKLLGSDVEATIGEKRTRWYYALVLYDIHDAKRKGNERVLKGE</sequence>
<evidence type="ECO:0000313" key="1">
    <source>
        <dbReference type="EMBL" id="KAH0568044.1"/>
    </source>
</evidence>
<proteinExistence type="predicted"/>
<name>A0AAV7J9Z3_COTGL</name>
<gene>
    <name evidence="1" type="ORF">KQX54_018007</name>
</gene>
<comment type="caution">
    <text evidence="1">The sequence shown here is derived from an EMBL/GenBank/DDBJ whole genome shotgun (WGS) entry which is preliminary data.</text>
</comment>
<accession>A0AAV7J9Z3</accession>
<dbReference type="AlphaFoldDB" id="A0AAV7J9Z3"/>